<sequence length="217" mass="24578">MAQATEVVFLPLKEGNDPQGQKLKATIETILKQGGPLRIYSGPQVEHPNVHNLFIDWTSIGHHEKFIAWDGYKAFLDDAVTQCEKPPSLYHVHFEPFPPSAAFSEVTEFLMVYFPADYSAEDQKTFHEGMKKFGATVNRDWEGCRGTAGGWVAEELEDPKTSEKAKVYVYLIGWESVDSHMKYRDTQSFKDNIHLLRGGKDLKNLAMVHVAAKEFKA</sequence>
<dbReference type="AlphaFoldDB" id="A0A0D1ZI09"/>
<dbReference type="VEuPathDB" id="FungiDB:PV07_07324"/>
<gene>
    <name evidence="1" type="ORF">PV07_07324</name>
</gene>
<dbReference type="RefSeq" id="XP_016247812.1">
    <property type="nucleotide sequence ID" value="XM_016394393.1"/>
</dbReference>
<name>A0A0D1ZI09_9EURO</name>
<evidence type="ECO:0000313" key="2">
    <source>
        <dbReference type="Proteomes" id="UP000054466"/>
    </source>
</evidence>
<protein>
    <recommendedName>
        <fullName evidence="3">ABM domain-containing protein</fullName>
    </recommendedName>
</protein>
<dbReference type="OrthoDB" id="3830579at2759"/>
<dbReference type="EMBL" id="KN847043">
    <property type="protein sequence ID" value="KIW27596.1"/>
    <property type="molecule type" value="Genomic_DNA"/>
</dbReference>
<dbReference type="Proteomes" id="UP000054466">
    <property type="component" value="Unassembled WGS sequence"/>
</dbReference>
<reference evidence="1 2" key="1">
    <citation type="submission" date="2015-01" db="EMBL/GenBank/DDBJ databases">
        <title>The Genome Sequence of Cladophialophora immunda CBS83496.</title>
        <authorList>
            <consortium name="The Broad Institute Genomics Platform"/>
            <person name="Cuomo C."/>
            <person name="de Hoog S."/>
            <person name="Gorbushina A."/>
            <person name="Stielow B."/>
            <person name="Teixiera M."/>
            <person name="Abouelleil A."/>
            <person name="Chapman S.B."/>
            <person name="Priest M."/>
            <person name="Young S.K."/>
            <person name="Wortman J."/>
            <person name="Nusbaum C."/>
            <person name="Birren B."/>
        </authorList>
    </citation>
    <scope>NUCLEOTIDE SEQUENCE [LARGE SCALE GENOMIC DNA]</scope>
    <source>
        <strain evidence="1 2">CBS 83496</strain>
    </source>
</reference>
<dbReference type="HOGENOM" id="CLU_081631_2_2_1"/>
<dbReference type="GeneID" id="27346518"/>
<evidence type="ECO:0000313" key="1">
    <source>
        <dbReference type="EMBL" id="KIW27596.1"/>
    </source>
</evidence>
<proteinExistence type="predicted"/>
<organism evidence="1 2">
    <name type="scientific">Cladophialophora immunda</name>
    <dbReference type="NCBI Taxonomy" id="569365"/>
    <lineage>
        <taxon>Eukaryota</taxon>
        <taxon>Fungi</taxon>
        <taxon>Dikarya</taxon>
        <taxon>Ascomycota</taxon>
        <taxon>Pezizomycotina</taxon>
        <taxon>Eurotiomycetes</taxon>
        <taxon>Chaetothyriomycetidae</taxon>
        <taxon>Chaetothyriales</taxon>
        <taxon>Herpotrichiellaceae</taxon>
        <taxon>Cladophialophora</taxon>
    </lineage>
</organism>
<dbReference type="STRING" id="569365.A0A0D1ZI09"/>
<keyword evidence="2" id="KW-1185">Reference proteome</keyword>
<evidence type="ECO:0008006" key="3">
    <source>
        <dbReference type="Google" id="ProtNLM"/>
    </source>
</evidence>
<dbReference type="Gene3D" id="3.30.70.100">
    <property type="match status" value="2"/>
</dbReference>
<accession>A0A0D1ZI09</accession>